<protein>
    <submittedName>
        <fullName evidence="1">Uncharacterized protein</fullName>
    </submittedName>
</protein>
<gene>
    <name evidence="1" type="ORF">BaRGS_00028786</name>
</gene>
<organism evidence="1 2">
    <name type="scientific">Batillaria attramentaria</name>
    <dbReference type="NCBI Taxonomy" id="370345"/>
    <lineage>
        <taxon>Eukaryota</taxon>
        <taxon>Metazoa</taxon>
        <taxon>Spiralia</taxon>
        <taxon>Lophotrochozoa</taxon>
        <taxon>Mollusca</taxon>
        <taxon>Gastropoda</taxon>
        <taxon>Caenogastropoda</taxon>
        <taxon>Sorbeoconcha</taxon>
        <taxon>Cerithioidea</taxon>
        <taxon>Batillariidae</taxon>
        <taxon>Batillaria</taxon>
    </lineage>
</organism>
<dbReference type="Proteomes" id="UP001519460">
    <property type="component" value="Unassembled WGS sequence"/>
</dbReference>
<dbReference type="AlphaFoldDB" id="A0ABD0JY90"/>
<proteinExistence type="predicted"/>
<dbReference type="EMBL" id="JACVVK020000291">
    <property type="protein sequence ID" value="KAK7479959.1"/>
    <property type="molecule type" value="Genomic_DNA"/>
</dbReference>
<keyword evidence="2" id="KW-1185">Reference proteome</keyword>
<evidence type="ECO:0000313" key="1">
    <source>
        <dbReference type="EMBL" id="KAK7479959.1"/>
    </source>
</evidence>
<comment type="caution">
    <text evidence="1">The sequence shown here is derived from an EMBL/GenBank/DDBJ whole genome shotgun (WGS) entry which is preliminary data.</text>
</comment>
<sequence length="103" mass="11960">MQTQSKVTKAGVEFHLYKSSEFNLNFIHQRSPISTKRECKNDCSRGLHACFGLAIHDLWKLEHFNAVGTVDFFPHNNNFWVHWNNLTDWSRCSPIASSTPPQR</sequence>
<name>A0ABD0JY90_9CAEN</name>
<reference evidence="1 2" key="1">
    <citation type="journal article" date="2023" name="Sci. Data">
        <title>Genome assembly of the Korean intertidal mud-creeper Batillaria attramentaria.</title>
        <authorList>
            <person name="Patra A.K."/>
            <person name="Ho P.T."/>
            <person name="Jun S."/>
            <person name="Lee S.J."/>
            <person name="Kim Y."/>
            <person name="Won Y.J."/>
        </authorList>
    </citation>
    <scope>NUCLEOTIDE SEQUENCE [LARGE SCALE GENOMIC DNA]</scope>
    <source>
        <strain evidence="1">Wonlab-2016</strain>
    </source>
</reference>
<evidence type="ECO:0000313" key="2">
    <source>
        <dbReference type="Proteomes" id="UP001519460"/>
    </source>
</evidence>
<accession>A0ABD0JY90</accession>